<dbReference type="Gene3D" id="2.130.10.10">
    <property type="entry name" value="YVTN repeat-like/Quinoprotein amine dehydrogenase"/>
    <property type="match status" value="1"/>
</dbReference>
<sequence length="354" mass="40685">MQHTSSLFFGQRLCLVELKTKNSVNSNERLIFSGHGNTVEIYRVYAQSADGDFDRFELLSTLDIFSSTKSSVQKMIWLENDALFCVGERECQIVCLDRIDLKFQIVLHFATNSIKLLDLSNFSNIQTKCQLYLKGRSVITCSLLDGNDWESLQIFAGTSLGHINQFWPSKNGVEILRTFEGNNGMPFAIRRHRDWLFSVGDDRALRVWTMDGLQIGEIYGHGARPFVLELFEREKMIFTGGIDEYLCIWRWTEDDDHKRIDLRLERRIEFGSDSLGTIQSILPIFKNDSKILNLLISSRMGALVNVRLPLSEVDDHFSGLEPKHVFEFGLNLNAFVVTKSKNLEIFQCCLLWTS</sequence>
<dbReference type="InterPro" id="IPR015943">
    <property type="entry name" value="WD40/YVTN_repeat-like_dom_sf"/>
</dbReference>
<keyword evidence="5" id="KW-0677">Repeat</keyword>
<dbReference type="SMART" id="SM00320">
    <property type="entry name" value="WD40"/>
    <property type="match status" value="2"/>
</dbReference>
<comment type="subcellular location">
    <subcellularLocation>
        <location evidence="1">Cytoplasm</location>
    </subcellularLocation>
</comment>
<protein>
    <recommendedName>
        <fullName evidence="7">tRNA (34-2'-O)-methyltransferase regulator WDR6</fullName>
    </recommendedName>
</protein>
<dbReference type="OrthoDB" id="5594999at2759"/>
<dbReference type="GO" id="GO:0005737">
    <property type="term" value="C:cytoplasm"/>
    <property type="evidence" value="ECO:0007669"/>
    <property type="project" value="UniProtKB-SubCell"/>
</dbReference>
<keyword evidence="2" id="KW-0963">Cytoplasm</keyword>
<dbReference type="GO" id="GO:0030488">
    <property type="term" value="P:tRNA methylation"/>
    <property type="evidence" value="ECO:0007669"/>
    <property type="project" value="TreeGrafter"/>
</dbReference>
<dbReference type="SUPFAM" id="SSF50978">
    <property type="entry name" value="WD40 repeat-like"/>
    <property type="match status" value="1"/>
</dbReference>
<dbReference type="InterPro" id="IPR001680">
    <property type="entry name" value="WD40_rpt"/>
</dbReference>
<dbReference type="InterPro" id="IPR036322">
    <property type="entry name" value="WD40_repeat_dom_sf"/>
</dbReference>
<evidence type="ECO:0000313" key="9">
    <source>
        <dbReference type="Proteomes" id="UP000580250"/>
    </source>
</evidence>
<gene>
    <name evidence="8" type="ORF">MENT_LOCUS15133</name>
</gene>
<keyword evidence="3" id="KW-0853">WD repeat</keyword>
<accession>A0A6V7UND5</accession>
<dbReference type="AlphaFoldDB" id="A0A6V7UND5"/>
<dbReference type="EMBL" id="CAJEWN010000089">
    <property type="protein sequence ID" value="CAD2161951.1"/>
    <property type="molecule type" value="Genomic_DNA"/>
</dbReference>
<evidence type="ECO:0000256" key="2">
    <source>
        <dbReference type="ARBA" id="ARBA00022490"/>
    </source>
</evidence>
<evidence type="ECO:0000256" key="1">
    <source>
        <dbReference type="ARBA" id="ARBA00004496"/>
    </source>
</evidence>
<dbReference type="PANTHER" id="PTHR14344:SF3">
    <property type="entry name" value="WD REPEAT-CONTAINING PROTEIN 6"/>
    <property type="match status" value="1"/>
</dbReference>
<evidence type="ECO:0000256" key="7">
    <source>
        <dbReference type="ARBA" id="ARBA00040154"/>
    </source>
</evidence>
<dbReference type="PANTHER" id="PTHR14344">
    <property type="entry name" value="WD REPEAT PROTEIN"/>
    <property type="match status" value="1"/>
</dbReference>
<comment type="similarity">
    <text evidence="6">Belongs to the WD repeat WDR6 family.</text>
</comment>
<proteinExistence type="inferred from homology"/>
<organism evidence="8 9">
    <name type="scientific">Meloidogyne enterolobii</name>
    <name type="common">Root-knot nematode worm</name>
    <name type="synonym">Meloidogyne mayaguensis</name>
    <dbReference type="NCBI Taxonomy" id="390850"/>
    <lineage>
        <taxon>Eukaryota</taxon>
        <taxon>Metazoa</taxon>
        <taxon>Ecdysozoa</taxon>
        <taxon>Nematoda</taxon>
        <taxon>Chromadorea</taxon>
        <taxon>Rhabditida</taxon>
        <taxon>Tylenchina</taxon>
        <taxon>Tylenchomorpha</taxon>
        <taxon>Tylenchoidea</taxon>
        <taxon>Meloidogynidae</taxon>
        <taxon>Meloidogyninae</taxon>
        <taxon>Meloidogyne</taxon>
    </lineage>
</organism>
<dbReference type="Proteomes" id="UP000580250">
    <property type="component" value="Unassembled WGS sequence"/>
</dbReference>
<evidence type="ECO:0000313" key="8">
    <source>
        <dbReference type="EMBL" id="CAD2161951.1"/>
    </source>
</evidence>
<evidence type="ECO:0000256" key="3">
    <source>
        <dbReference type="ARBA" id="ARBA00022574"/>
    </source>
</evidence>
<dbReference type="InterPro" id="IPR051973">
    <property type="entry name" value="tRNA_Anticodon_Mtase-Reg"/>
</dbReference>
<evidence type="ECO:0000256" key="6">
    <source>
        <dbReference type="ARBA" id="ARBA00038255"/>
    </source>
</evidence>
<evidence type="ECO:0000256" key="4">
    <source>
        <dbReference type="ARBA" id="ARBA00022694"/>
    </source>
</evidence>
<comment type="caution">
    <text evidence="8">The sequence shown here is derived from an EMBL/GenBank/DDBJ whole genome shotgun (WGS) entry which is preliminary data.</text>
</comment>
<name>A0A6V7UND5_MELEN</name>
<reference evidence="8 9" key="1">
    <citation type="submission" date="2020-08" db="EMBL/GenBank/DDBJ databases">
        <authorList>
            <person name="Koutsovoulos G."/>
            <person name="Danchin GJ E."/>
        </authorList>
    </citation>
    <scope>NUCLEOTIDE SEQUENCE [LARGE SCALE GENOMIC DNA]</scope>
</reference>
<keyword evidence="4" id="KW-0819">tRNA processing</keyword>
<evidence type="ECO:0000256" key="5">
    <source>
        <dbReference type="ARBA" id="ARBA00022737"/>
    </source>
</evidence>